<keyword evidence="2" id="KW-0732">Signal</keyword>
<name>V4JJU9_PSEL2</name>
<feature type="region of interest" description="Disordered" evidence="1">
    <location>
        <begin position="268"/>
        <end position="301"/>
    </location>
</feature>
<feature type="signal peptide" evidence="2">
    <location>
        <begin position="1"/>
        <end position="21"/>
    </location>
</feature>
<proteinExistence type="predicted"/>
<dbReference type="InterPro" id="IPR010344">
    <property type="entry name" value="YbjH"/>
</dbReference>
<reference evidence="3 4" key="1">
    <citation type="submission" date="2013-07" db="EMBL/GenBank/DDBJ databases">
        <title>Draft genome sequence of Pseudoalteromonas luteoviolacea 2ta16.</title>
        <authorList>
            <person name="Allen E.E."/>
            <person name="Azam F."/>
            <person name="Podell S."/>
        </authorList>
    </citation>
    <scope>NUCLEOTIDE SEQUENCE [LARGE SCALE GENOMIC DNA]</scope>
    <source>
        <strain evidence="3 4">2ta16</strain>
    </source>
</reference>
<comment type="caution">
    <text evidence="3">The sequence shown here is derived from an EMBL/GenBank/DDBJ whole genome shotgun (WGS) entry which is preliminary data.</text>
</comment>
<organism evidence="3 4">
    <name type="scientific">Pseudoalteromonas luteoviolacea (strain 2ta16)</name>
    <dbReference type="NCBI Taxonomy" id="1353533"/>
    <lineage>
        <taxon>Bacteria</taxon>
        <taxon>Pseudomonadati</taxon>
        <taxon>Pseudomonadota</taxon>
        <taxon>Gammaproteobacteria</taxon>
        <taxon>Alteromonadales</taxon>
        <taxon>Pseudoalteromonadaceae</taxon>
        <taxon>Pseudoalteromonas</taxon>
    </lineage>
</organism>
<gene>
    <name evidence="3" type="ORF">PL2TA16_04398</name>
</gene>
<evidence type="ECO:0000313" key="3">
    <source>
        <dbReference type="EMBL" id="ESP95142.1"/>
    </source>
</evidence>
<protein>
    <submittedName>
        <fullName evidence="3">Bacterial putative lipoprotein (DUF940)</fullName>
    </submittedName>
</protein>
<dbReference type="EMBL" id="AUSV01000006">
    <property type="protein sequence ID" value="ESP95142.1"/>
    <property type="molecule type" value="Genomic_DNA"/>
</dbReference>
<evidence type="ECO:0000256" key="2">
    <source>
        <dbReference type="SAM" id="SignalP"/>
    </source>
</evidence>
<dbReference type="RefSeq" id="WP_023397381.1">
    <property type="nucleotide sequence ID" value="NZ_AUSV01000006.1"/>
</dbReference>
<dbReference type="PATRIC" id="fig|1353533.3.peg.418"/>
<sequence>MSKLFPYVASCFVVVSAPSIAAEPLNTYQSFTGFTGLINTSNAEVMEKGNWGVGYNNMLDFRGNQYVDGHNFVFSAGIFDGLEVSGLVASNKMHENLFYPTSGPVGSQTRDLSFNAKYQIPLIPNDWFKLSIGSKDIGGAANNYKTNFAVASKEWSDFRFSLGLASSDHSTGLMNGAFGGVEWLPTEWFGLQIEHDAEAFNAAARLTVPKEWLFDLGELTLTSRFYSNTDYSQEDTYWAVNFIAPFSEHAQPHRDRVKAAPAPVVVHSSTAKNTPMKPSHKAPRAFKQSNSQSDAVGSKKADRAEMNRLARKLRNVLIADGFEAVRVGFNSQPMVIVSFENAVFNNNEIDALGLAAGRVAEVFSGTPAKFMLELQNHGIAMLALSGDTTNYEQFIENDFDPQVSVKMGGMRGVSGVTWVGLESANQRFLKPRVTLSPEINSAHATEFGVFDYSLALKADINVPLWRGAGFNLTAQTLVSESDDFEDKKFFDDLSEDNGVRSAFFYQTYQLPWGLYNQTKIGFFREFHKYKGLINETAWVSPNGSHKVTNTYGYFEYQDYSGDRDYHTVDYQYYWADKDVSFHVTGGKFWRKDSGIKVESRFWFGDSYVAVYGEDTNARVAGIAVNIPLSKRKNMNVTKFGQIKGTSAWRYQVGTRIGESHNKLVYQQAYQPKVPVTLSDTFFNQGRSSVEYIHNNLSRLRDAYLTYK</sequence>
<accession>V4JJU9</accession>
<evidence type="ECO:0000313" key="4">
    <source>
        <dbReference type="Proteomes" id="UP000017820"/>
    </source>
</evidence>
<feature type="chain" id="PRO_5004720086" evidence="2">
    <location>
        <begin position="22"/>
        <end position="707"/>
    </location>
</feature>
<dbReference type="Pfam" id="PF06082">
    <property type="entry name" value="YjbH"/>
    <property type="match status" value="2"/>
</dbReference>
<dbReference type="Proteomes" id="UP000017820">
    <property type="component" value="Unassembled WGS sequence"/>
</dbReference>
<keyword evidence="3" id="KW-0449">Lipoprotein</keyword>
<dbReference type="AlphaFoldDB" id="V4JJU9"/>
<evidence type="ECO:0000256" key="1">
    <source>
        <dbReference type="SAM" id="MobiDB-lite"/>
    </source>
</evidence>